<evidence type="ECO:0000256" key="1">
    <source>
        <dbReference type="PROSITE-ProRule" id="PRU10141"/>
    </source>
</evidence>
<reference evidence="4 5" key="1">
    <citation type="submission" date="2020-08" db="EMBL/GenBank/DDBJ databases">
        <authorList>
            <person name="Newling K."/>
            <person name="Davey J."/>
            <person name="Forrester S."/>
        </authorList>
    </citation>
    <scope>NUCLEOTIDE SEQUENCE [LARGE SCALE GENOMIC DNA]</scope>
    <source>
        <strain evidence="5">Crithidia deanei Carvalho (ATCC PRA-265)</strain>
    </source>
</reference>
<keyword evidence="1" id="KW-0547">Nucleotide-binding</keyword>
<protein>
    <submittedName>
        <fullName evidence="4">FHA domain containing protein, putative</fullName>
    </submittedName>
</protein>
<dbReference type="Gene3D" id="2.60.200.20">
    <property type="match status" value="1"/>
</dbReference>
<feature type="region of interest" description="Disordered" evidence="2">
    <location>
        <begin position="354"/>
        <end position="387"/>
    </location>
</feature>
<dbReference type="VEuPathDB" id="TriTrypDB:ADEAN_000518200"/>
<feature type="region of interest" description="Disordered" evidence="2">
    <location>
        <begin position="270"/>
        <end position="300"/>
    </location>
</feature>
<sequence length="515" mass="57589">MSSSSNNAMSLTAEFNNLRITNTLSIPDISPNNANKETTNSKDEESCRTPLWGLLVGEEGSHRFYESRMILGKSRHRCNIRLTDERISNVHCIIYLKNNNNTVIDRHTIDRMPVFIKDLSTNGTYVNDVLIGKGNERELRPQDRVGIVKISYETHHDLNHSKMEADTTIEDDGEEELVRPTAQHTIPNFTDNTNNSTKMYYLAEYNYHRYPSAGGPQVVDVHLFQDNPHNDSSHTTEAMNSMEIETPNMQLTGSYENKFNAGDALPESSLSFDIIPSHNNNNPPANNSPHPSTADPHQLIPTPPRHIENRSFSANFTPSSSQFVHQNSIMNTVMESLLQEKFIAPARRVVEDNHSQNSIYSSNAPGNNPQGAVIEEGSLPLPTPSSTTSLASASHVIDIEQSVLHTPHSTRKTVSYAILPSRQVSWAKHIGKGAYGTVYYGIDNLTGRQLAIKVLHGTRYKDLIKRYRSYRRTPADIVQGRNNNNNNRAARESEESILTISDVSVDYGKEGGLPQ</sequence>
<proteinExistence type="predicted"/>
<dbReference type="GO" id="GO:0005524">
    <property type="term" value="F:ATP binding"/>
    <property type="evidence" value="ECO:0007669"/>
    <property type="project" value="UniProtKB-UniRule"/>
</dbReference>
<feature type="compositionally biased region" description="Low complexity" evidence="2">
    <location>
        <begin position="276"/>
        <end position="292"/>
    </location>
</feature>
<evidence type="ECO:0000259" key="3">
    <source>
        <dbReference type="PROSITE" id="PS50006"/>
    </source>
</evidence>
<evidence type="ECO:0000313" key="4">
    <source>
        <dbReference type="EMBL" id="CAD2217702.1"/>
    </source>
</evidence>
<feature type="domain" description="FHA" evidence="3">
    <location>
        <begin position="69"/>
        <end position="131"/>
    </location>
</feature>
<dbReference type="Pfam" id="PF00498">
    <property type="entry name" value="FHA"/>
    <property type="match status" value="1"/>
</dbReference>
<dbReference type="InterPro" id="IPR000253">
    <property type="entry name" value="FHA_dom"/>
</dbReference>
<keyword evidence="1" id="KW-0067">ATP-binding</keyword>
<dbReference type="SUPFAM" id="SSF56112">
    <property type="entry name" value="Protein kinase-like (PK-like)"/>
    <property type="match status" value="1"/>
</dbReference>
<keyword evidence="5" id="KW-1185">Reference proteome</keyword>
<feature type="binding site" evidence="1">
    <location>
        <position position="453"/>
    </location>
    <ligand>
        <name>ATP</name>
        <dbReference type="ChEBI" id="CHEBI:30616"/>
    </ligand>
</feature>
<dbReference type="InterPro" id="IPR008984">
    <property type="entry name" value="SMAD_FHA_dom_sf"/>
</dbReference>
<dbReference type="InterPro" id="IPR017441">
    <property type="entry name" value="Protein_kinase_ATP_BS"/>
</dbReference>
<dbReference type="PROSITE" id="PS50006">
    <property type="entry name" value="FHA_DOMAIN"/>
    <property type="match status" value="1"/>
</dbReference>
<feature type="compositionally biased region" description="Low complexity" evidence="2">
    <location>
        <begin position="378"/>
        <end position="387"/>
    </location>
</feature>
<feature type="compositionally biased region" description="Polar residues" evidence="2">
    <location>
        <begin position="355"/>
        <end position="370"/>
    </location>
</feature>
<dbReference type="Proteomes" id="UP000515908">
    <property type="component" value="Chromosome 09"/>
</dbReference>
<gene>
    <name evidence="4" type="ORF">ADEAN_000518200</name>
</gene>
<accession>A0A7G2CHK7</accession>
<feature type="region of interest" description="Disordered" evidence="2">
    <location>
        <begin position="26"/>
        <end position="45"/>
    </location>
</feature>
<organism evidence="4 5">
    <name type="scientific">Angomonas deanei</name>
    <dbReference type="NCBI Taxonomy" id="59799"/>
    <lineage>
        <taxon>Eukaryota</taxon>
        <taxon>Discoba</taxon>
        <taxon>Euglenozoa</taxon>
        <taxon>Kinetoplastea</taxon>
        <taxon>Metakinetoplastina</taxon>
        <taxon>Trypanosomatida</taxon>
        <taxon>Trypanosomatidae</taxon>
        <taxon>Strigomonadinae</taxon>
        <taxon>Angomonas</taxon>
    </lineage>
</organism>
<feature type="region of interest" description="Disordered" evidence="2">
    <location>
        <begin position="475"/>
        <end position="495"/>
    </location>
</feature>
<dbReference type="EMBL" id="LR877153">
    <property type="protein sequence ID" value="CAD2217702.1"/>
    <property type="molecule type" value="Genomic_DNA"/>
</dbReference>
<dbReference type="AlphaFoldDB" id="A0A7G2CHK7"/>
<dbReference type="Gene3D" id="3.30.200.20">
    <property type="entry name" value="Phosphorylase Kinase, domain 1"/>
    <property type="match status" value="1"/>
</dbReference>
<dbReference type="PROSITE" id="PS00107">
    <property type="entry name" value="PROTEIN_KINASE_ATP"/>
    <property type="match status" value="1"/>
</dbReference>
<evidence type="ECO:0000256" key="2">
    <source>
        <dbReference type="SAM" id="MobiDB-lite"/>
    </source>
</evidence>
<evidence type="ECO:0000313" key="5">
    <source>
        <dbReference type="Proteomes" id="UP000515908"/>
    </source>
</evidence>
<dbReference type="InterPro" id="IPR011009">
    <property type="entry name" value="Kinase-like_dom_sf"/>
</dbReference>
<name>A0A7G2CHK7_9TRYP</name>
<dbReference type="SUPFAM" id="SSF49879">
    <property type="entry name" value="SMAD/FHA domain"/>
    <property type="match status" value="1"/>
</dbReference>
<feature type="compositionally biased region" description="Polar residues" evidence="2">
    <location>
        <begin position="26"/>
        <end position="38"/>
    </location>
</feature>
<dbReference type="SMART" id="SM00240">
    <property type="entry name" value="FHA"/>
    <property type="match status" value="1"/>
</dbReference>